<accession>A0A3P6F2Q8</accession>
<sequence length="91" mass="10199">MTHGPPQTNSVALDGFGRITRERSNLYMGTRNLRRRETVLHSELEALKWAMESMLQHSNCMAKLLDGVGGHSNYPDVLPGFQDQLCAKNAK</sequence>
<proteinExistence type="predicted"/>
<evidence type="ECO:0000313" key="1">
    <source>
        <dbReference type="EMBL" id="VDD51807.1"/>
    </source>
</evidence>
<protein>
    <recommendedName>
        <fullName evidence="2">RNase H type-1 domain-containing protein</fullName>
    </recommendedName>
</protein>
<evidence type="ECO:0008006" key="2">
    <source>
        <dbReference type="Google" id="ProtNLM"/>
    </source>
</evidence>
<dbReference type="AlphaFoldDB" id="A0A3P6F2Q8"/>
<reference evidence="1" key="1">
    <citation type="submission" date="2018-11" db="EMBL/GenBank/DDBJ databases">
        <authorList>
            <consortium name="Genoscope - CEA"/>
            <person name="William W."/>
        </authorList>
    </citation>
    <scope>NUCLEOTIDE SEQUENCE</scope>
</reference>
<dbReference type="EMBL" id="LR031878">
    <property type="protein sequence ID" value="VDD51807.1"/>
    <property type="molecule type" value="Genomic_DNA"/>
</dbReference>
<gene>
    <name evidence="1" type="ORF">BOLC1T04196H</name>
</gene>
<name>A0A3P6F2Q8_BRAOL</name>
<organism evidence="1">
    <name type="scientific">Brassica oleracea</name>
    <name type="common">Wild cabbage</name>
    <dbReference type="NCBI Taxonomy" id="3712"/>
    <lineage>
        <taxon>Eukaryota</taxon>
        <taxon>Viridiplantae</taxon>
        <taxon>Streptophyta</taxon>
        <taxon>Embryophyta</taxon>
        <taxon>Tracheophyta</taxon>
        <taxon>Spermatophyta</taxon>
        <taxon>Magnoliopsida</taxon>
        <taxon>eudicotyledons</taxon>
        <taxon>Gunneridae</taxon>
        <taxon>Pentapetalae</taxon>
        <taxon>rosids</taxon>
        <taxon>malvids</taxon>
        <taxon>Brassicales</taxon>
        <taxon>Brassicaceae</taxon>
        <taxon>Brassiceae</taxon>
        <taxon>Brassica</taxon>
    </lineage>
</organism>